<feature type="coiled-coil region" evidence="4">
    <location>
        <begin position="250"/>
        <end position="286"/>
    </location>
</feature>
<dbReference type="Pfam" id="PF00616">
    <property type="entry name" value="RasGAP"/>
    <property type="match status" value="1"/>
</dbReference>
<dbReference type="SUPFAM" id="SSF143885">
    <property type="entry name" value="RGC domain-like"/>
    <property type="match status" value="1"/>
</dbReference>
<dbReference type="Ensembl" id="ENSBOBT00000015279.1">
    <property type="protein sequence ID" value="ENSBOBP00000014938.1"/>
    <property type="gene ID" value="ENSBOBG00000008367.1"/>
</dbReference>
<evidence type="ECO:0000256" key="2">
    <source>
        <dbReference type="ARBA" id="ARBA00022737"/>
    </source>
</evidence>
<dbReference type="CDD" id="cd05133">
    <property type="entry name" value="RasGAP_IQGAP1"/>
    <property type="match status" value="1"/>
</dbReference>
<evidence type="ECO:0000256" key="4">
    <source>
        <dbReference type="SAM" id="Coils"/>
    </source>
</evidence>
<dbReference type="InterPro" id="IPR001715">
    <property type="entry name" value="CH_dom"/>
</dbReference>
<dbReference type="FunFam" id="1.10.418.10:FF:000013">
    <property type="entry name" value="IQ motif containing GTPase activating protein 1"/>
    <property type="match status" value="1"/>
</dbReference>
<dbReference type="PROSITE" id="PS50021">
    <property type="entry name" value="CH"/>
    <property type="match status" value="1"/>
</dbReference>
<dbReference type="GO" id="GO:0005938">
    <property type="term" value="C:cell cortex"/>
    <property type="evidence" value="ECO:0007669"/>
    <property type="project" value="TreeGrafter"/>
</dbReference>
<accession>A0A8C0FB03</accession>
<evidence type="ECO:0000259" key="5">
    <source>
        <dbReference type="PROSITE" id="PS50018"/>
    </source>
</evidence>
<dbReference type="InterPro" id="IPR036872">
    <property type="entry name" value="CH_dom_sf"/>
</dbReference>
<evidence type="ECO:0000313" key="8">
    <source>
        <dbReference type="Proteomes" id="UP000694567"/>
    </source>
</evidence>
<dbReference type="PANTHER" id="PTHR14149:SF15">
    <property type="entry name" value="RAS GTPASE-ACTIVATING-LIKE PROTEIN IQGAP1"/>
    <property type="match status" value="1"/>
</dbReference>
<keyword evidence="2" id="KW-0677">Repeat</keyword>
<dbReference type="InterPro" id="IPR023152">
    <property type="entry name" value="RasGAP_CS"/>
</dbReference>
<name>A0A8C0FB03_BUBBB</name>
<dbReference type="SMART" id="SM00015">
    <property type="entry name" value="IQ"/>
    <property type="match status" value="4"/>
</dbReference>
<evidence type="ECO:0000313" key="7">
    <source>
        <dbReference type="Ensembl" id="ENSBOBP00000014938.1"/>
    </source>
</evidence>
<feature type="coiled-coil region" evidence="4">
    <location>
        <begin position="155"/>
        <end position="182"/>
    </location>
</feature>
<evidence type="ECO:0000256" key="1">
    <source>
        <dbReference type="ARBA" id="ARBA00022553"/>
    </source>
</evidence>
<dbReference type="InterPro" id="IPR000593">
    <property type="entry name" value="RasGAP_C"/>
</dbReference>
<dbReference type="SUPFAM" id="SSF47576">
    <property type="entry name" value="Calponin-homology domain, CH-domain"/>
    <property type="match status" value="1"/>
</dbReference>
<keyword evidence="8" id="KW-1185">Reference proteome</keyword>
<evidence type="ECO:0000259" key="6">
    <source>
        <dbReference type="PROSITE" id="PS50021"/>
    </source>
</evidence>
<dbReference type="Pfam" id="PF00612">
    <property type="entry name" value="IQ"/>
    <property type="match status" value="4"/>
</dbReference>
<proteinExistence type="predicted"/>
<evidence type="ECO:0000256" key="3">
    <source>
        <dbReference type="ARBA" id="ARBA00022860"/>
    </source>
</evidence>
<dbReference type="FunFam" id="1.10.506.10:FF:000004">
    <property type="entry name" value="IQ motif containing GTPase activating protein 1"/>
    <property type="match status" value="1"/>
</dbReference>
<dbReference type="PROSITE" id="PS00509">
    <property type="entry name" value="RAS_GTPASE_ACTIV_1"/>
    <property type="match status" value="1"/>
</dbReference>
<dbReference type="SUPFAM" id="SSF48350">
    <property type="entry name" value="GTPase activation domain, GAP"/>
    <property type="match status" value="1"/>
</dbReference>
<reference evidence="7" key="1">
    <citation type="submission" date="2025-08" db="UniProtKB">
        <authorList>
            <consortium name="Ensembl"/>
        </authorList>
    </citation>
    <scope>IDENTIFICATION</scope>
</reference>
<organism evidence="7 8">
    <name type="scientific">Bubo bubo</name>
    <name type="common">Eurasian eagle-owl</name>
    <name type="synonym">Strix bubo</name>
    <dbReference type="NCBI Taxonomy" id="30461"/>
    <lineage>
        <taxon>Eukaryota</taxon>
        <taxon>Metazoa</taxon>
        <taxon>Chordata</taxon>
        <taxon>Craniata</taxon>
        <taxon>Vertebrata</taxon>
        <taxon>Euteleostomi</taxon>
        <taxon>Archelosauria</taxon>
        <taxon>Archosauria</taxon>
        <taxon>Dinosauria</taxon>
        <taxon>Saurischia</taxon>
        <taxon>Theropoda</taxon>
        <taxon>Coelurosauria</taxon>
        <taxon>Aves</taxon>
        <taxon>Neognathae</taxon>
        <taxon>Neoaves</taxon>
        <taxon>Telluraves</taxon>
        <taxon>Strigiformes</taxon>
        <taxon>Strigidae</taxon>
        <taxon>Bubo</taxon>
    </lineage>
</organism>
<dbReference type="SMART" id="SM00323">
    <property type="entry name" value="RasGAP"/>
    <property type="match status" value="1"/>
</dbReference>
<dbReference type="Gene3D" id="4.10.270.10">
    <property type="entry name" value="Myosin, subunit A"/>
    <property type="match status" value="1"/>
</dbReference>
<dbReference type="CDD" id="cd21274">
    <property type="entry name" value="CH_IQGAP1"/>
    <property type="match status" value="1"/>
</dbReference>
<dbReference type="InterPro" id="IPR001936">
    <property type="entry name" value="RasGAP_dom"/>
</dbReference>
<dbReference type="Proteomes" id="UP000694567">
    <property type="component" value="Unplaced"/>
</dbReference>
<protein>
    <submittedName>
        <fullName evidence="7">IQ motif containing GTPase activating protein 1</fullName>
    </submittedName>
</protein>
<dbReference type="PANTHER" id="PTHR14149">
    <property type="entry name" value="RAS GTPASE-ACTIVATING PROTEIN WITH IQ MOTIF"/>
    <property type="match status" value="1"/>
</dbReference>
<dbReference type="GO" id="GO:0005096">
    <property type="term" value="F:GTPase activator activity"/>
    <property type="evidence" value="ECO:0007669"/>
    <property type="project" value="TreeGrafter"/>
</dbReference>
<dbReference type="GO" id="GO:0005516">
    <property type="term" value="F:calmodulin binding"/>
    <property type="evidence" value="ECO:0007669"/>
    <property type="project" value="UniProtKB-KW"/>
</dbReference>
<sequence length="1530" mass="175210">MPHDSPVLDNERLTAEEMDERRRQNVAYEYLCHLEEAKRWMEACLNEELPPTTELEEGLRNGVYLAKLGNFFSPKVVSVKKIYDREQTRYKATGLHFRHTDNVIQWLNAMAEIGLPKIFYPETTDIYDRKNMPRCIYCIHALSLYLFKLGLAPQIQDLYGKVDFTEEEISNMRLELEKYGIQMPAFSKIGGILANELSVDEAALHAAVIAINEAIDHQVPADTLMAMKNPNAMLINLDDQLESIYQDTLYRAKQDKMENAKNRIASENSERERDVYEELLTQAEIQGNINKVNRLAAVARINSAIRMGDAEKTVTEMMNPEAQLPEVYAFAADLYQRELATLQQQSPEGNLTHPELSVAVEMLSSVALINRALDSGDVNTVWKQLSSPVTGLTNIEDENSQRYIDDLMKLKAQTRAEGNEFITWNDIQSCVDRVNIVVHEEHERILAIGLINEALDEGDTKRTIQTLQIPAAKLEGVAPKVAQHYQDTLLRAKREKAQVSASKCHPSKNLYVCVMGLLLILKARNQNWKWRAGHSCIPSTDLTQSTLSALRSPDVGLYGVTPECAETYQRELLEVKRRKMAAGKGQVANSEINSILLDVESEPEVKKPLGRSHSTISGVTAAYNREQLWLANENLITKLQACCRGYLVRQEFNSRMNFLKKQVPAITCIQSQWRGYKQRKAYQIRLDYLRAQKDQVVKIQSMTRMYQARRRYRDRLQYFRNHINDVVKIQAFIRANKAREDYKTLINAENPPMAVVRKFVHLLDQSDQDFQEELELMKLREEVVTLIRSNQQLENDLNLMDIKIGLLVKNKITLQDVVSHSKKLTKKNKEQLSDMMMLNKQRGGLKALSKEKREKLEAYQHLFYLLQTNPTYLAKLIFQMPQNKSTKFMDSVIFTLYNYASNQREEYLLLRLFQTALQEEIKSKVDQIHEIVTGNPTVIKMVVSFNRGARGQNALRQILAPVVKEIIDDKSLNIKTDPVDIYKSWVNQMESQTGEASKLPYDVTPEQALNHEEVRTRLDASIRNMRTVTDKFLSAIVSSVDKIPYGMRFIAKVLKDSLHEKFPDAGEDDLLKIVGNLLYYRYMNPAIVAPDAFDIIDLSAGGQLTTDQRRNLGSIAKMLQHAASNKMFMGDNAHLSIINEYLSQSYQKFRRFFQAACEVPELQDKFNIDEYSDLVTLTKPVIYISIGEIINTHTLLLDHQDAIAPEHNDPIHELLDDLGEVPTIESLIGEGSGNVNDPNREMLAKTEVSLTLTNKFDVPGDENAEMDARTILTKRLIVDVIRFQPGETLTEILETPATSEQEAEHQRAMQKRAIRDAKTPDKMKKSVSVKEDGNLNLAEKKEKIKTGLKKLTELGIVNAKNKYQELINDIAKDIRNQRRYRQRRKAELVKLQQTYSALNSKATFYGEQVDYYKSYIKTCLDNLASKGKFHLVYSLPVPVGITCSVMNCGFSFLKFHRFKNVIFEISPTEEVGDFEVKAKFMGVQMETFMLHYQDLLQLQYEGVAVMKLFDRAKVNVNLLIFLLNKKFYGK</sequence>
<keyword evidence="3" id="KW-0112">Calmodulin-binding</keyword>
<dbReference type="SUPFAM" id="SSF52540">
    <property type="entry name" value="P-loop containing nucleoside triphosphate hydrolases"/>
    <property type="match status" value="1"/>
</dbReference>
<dbReference type="Pfam" id="PF03836">
    <property type="entry name" value="RasGAP_C"/>
    <property type="match status" value="1"/>
</dbReference>
<dbReference type="InterPro" id="IPR008936">
    <property type="entry name" value="Rho_GTPase_activation_prot"/>
</dbReference>
<dbReference type="Pfam" id="PF00307">
    <property type="entry name" value="CH"/>
    <property type="match status" value="1"/>
</dbReference>
<dbReference type="GO" id="GO:1903479">
    <property type="term" value="P:mitotic actomyosin contractile ring assembly actin filament organization"/>
    <property type="evidence" value="ECO:0007669"/>
    <property type="project" value="TreeGrafter"/>
</dbReference>
<dbReference type="InterPro" id="IPR000048">
    <property type="entry name" value="IQ_motif_EF-hand-BS"/>
</dbReference>
<dbReference type="GO" id="GO:0007173">
    <property type="term" value="P:epidermal growth factor receptor signaling pathway"/>
    <property type="evidence" value="ECO:0007669"/>
    <property type="project" value="TreeGrafter"/>
</dbReference>
<dbReference type="PROSITE" id="PS50018">
    <property type="entry name" value="RAS_GTPASE_ACTIV_2"/>
    <property type="match status" value="1"/>
</dbReference>
<dbReference type="InterPro" id="IPR027417">
    <property type="entry name" value="P-loop_NTPase"/>
</dbReference>
<dbReference type="Gene3D" id="1.10.506.10">
    <property type="entry name" value="GTPase Activation - p120gap, domain 1"/>
    <property type="match status" value="1"/>
</dbReference>
<keyword evidence="4" id="KW-0175">Coiled coil</keyword>
<dbReference type="SMART" id="SM00033">
    <property type="entry name" value="CH"/>
    <property type="match status" value="1"/>
</dbReference>
<dbReference type="GO" id="GO:0005634">
    <property type="term" value="C:nucleus"/>
    <property type="evidence" value="ECO:0007669"/>
    <property type="project" value="TreeGrafter"/>
</dbReference>
<feature type="domain" description="Calponin-homology (CH)" evidence="6">
    <location>
        <begin position="31"/>
        <end position="146"/>
    </location>
</feature>
<dbReference type="Gene3D" id="1.20.5.190">
    <property type="match status" value="1"/>
</dbReference>
<dbReference type="GO" id="GO:0010761">
    <property type="term" value="P:fibroblast migration"/>
    <property type="evidence" value="ECO:0007669"/>
    <property type="project" value="TreeGrafter"/>
</dbReference>
<dbReference type="GO" id="GO:0051015">
    <property type="term" value="F:actin filament binding"/>
    <property type="evidence" value="ECO:0007669"/>
    <property type="project" value="TreeGrafter"/>
</dbReference>
<keyword evidence="1" id="KW-0597">Phosphoprotein</keyword>
<dbReference type="PROSITE" id="PS50096">
    <property type="entry name" value="IQ"/>
    <property type="match status" value="4"/>
</dbReference>
<dbReference type="FunFam" id="4.10.270.10:FF:000003">
    <property type="entry name" value="IQ motif containing GTPase activating protein 1"/>
    <property type="match status" value="1"/>
</dbReference>
<feature type="domain" description="Ras-GAP" evidence="5">
    <location>
        <begin position="891"/>
        <end position="1124"/>
    </location>
</feature>
<reference evidence="7" key="2">
    <citation type="submission" date="2025-09" db="UniProtKB">
        <authorList>
            <consortium name="Ensembl"/>
        </authorList>
    </citation>
    <scope>IDENTIFICATION</scope>
</reference>
<dbReference type="Gene3D" id="1.10.418.10">
    <property type="entry name" value="Calponin-like domain"/>
    <property type="match status" value="1"/>
</dbReference>